<reference evidence="1 2" key="1">
    <citation type="submission" date="2012-04" db="EMBL/GenBank/DDBJ databases">
        <authorList>
            <person name="Weinstock G."/>
            <person name="Sodergren E."/>
            <person name="Lobos E.A."/>
            <person name="Fulton L."/>
            <person name="Fulton R."/>
            <person name="Courtney L."/>
            <person name="Fronick C."/>
            <person name="O'Laughlin M."/>
            <person name="Godfrey J."/>
            <person name="Wilson R.M."/>
            <person name="Miner T."/>
            <person name="Farmer C."/>
            <person name="Delehaunty K."/>
            <person name="Cordes M."/>
            <person name="Minx P."/>
            <person name="Tomlinson C."/>
            <person name="Chen J."/>
            <person name="Wollam A."/>
            <person name="Pepin K.H."/>
            <person name="Bhonagiri V."/>
            <person name="Zhang X."/>
            <person name="Suruliraj S."/>
            <person name="Warren W."/>
            <person name="Mitreva M."/>
            <person name="Mardis E.R."/>
            <person name="Wilson R.K."/>
        </authorList>
    </citation>
    <scope>NUCLEOTIDE SEQUENCE [LARGE SCALE GENOMIC DNA]</scope>
    <source>
        <strain evidence="1 2">ERV63</strain>
    </source>
</reference>
<sequence>CVKALNYSTSGSFLENERACYLVFLFFQQVNRQQKSGEHIHELYTFPAVPTFIQLTKTIHCKKLYLGQ</sequence>
<evidence type="ECO:0000313" key="1">
    <source>
        <dbReference type="EMBL" id="EJV16365.1"/>
    </source>
</evidence>
<gene>
    <name evidence="1" type="ORF">HMPREF1336_01781</name>
</gene>
<accession>A0AAV3GKZ1</accession>
<dbReference type="Proteomes" id="UP000004117">
    <property type="component" value="Unassembled WGS sequence"/>
</dbReference>
<organism evidence="1 2">
    <name type="scientific">Enterococcus faecalis ERV63</name>
    <dbReference type="NCBI Taxonomy" id="1134793"/>
    <lineage>
        <taxon>Bacteria</taxon>
        <taxon>Bacillati</taxon>
        <taxon>Bacillota</taxon>
        <taxon>Bacilli</taxon>
        <taxon>Lactobacillales</taxon>
        <taxon>Enterococcaceae</taxon>
        <taxon>Enterococcus</taxon>
    </lineage>
</organism>
<evidence type="ECO:0000313" key="2">
    <source>
        <dbReference type="Proteomes" id="UP000004117"/>
    </source>
</evidence>
<protein>
    <submittedName>
        <fullName evidence="1">Uncharacterized protein</fullName>
    </submittedName>
</protein>
<comment type="caution">
    <text evidence="1">The sequence shown here is derived from an EMBL/GenBank/DDBJ whole genome shotgun (WGS) entry which is preliminary data.</text>
</comment>
<dbReference type="AlphaFoldDB" id="A0AAV3GKZ1"/>
<dbReference type="EMBL" id="ALZR01000064">
    <property type="protein sequence ID" value="EJV16365.1"/>
    <property type="molecule type" value="Genomic_DNA"/>
</dbReference>
<dbReference type="RefSeq" id="WP_002417655.1">
    <property type="nucleotide sequence ID" value="NZ_JH805720.1"/>
</dbReference>
<feature type="non-terminal residue" evidence="1">
    <location>
        <position position="1"/>
    </location>
</feature>
<proteinExistence type="predicted"/>
<name>A0AAV3GKZ1_ENTFL</name>